<dbReference type="GO" id="GO:0009507">
    <property type="term" value="C:chloroplast"/>
    <property type="evidence" value="ECO:0007669"/>
    <property type="project" value="UniProtKB-SubCell"/>
</dbReference>
<evidence type="ECO:0000256" key="4">
    <source>
        <dbReference type="ARBA" id="ARBA00022980"/>
    </source>
</evidence>
<keyword evidence="10" id="KW-0150">Chloroplast</keyword>
<evidence type="ECO:0000313" key="10">
    <source>
        <dbReference type="EMBL" id="AIR75535.1"/>
    </source>
</evidence>
<dbReference type="PROSITE" id="PS00937">
    <property type="entry name" value="RIBOSOMAL_L20"/>
    <property type="match status" value="1"/>
</dbReference>
<keyword evidence="4 7" id="KW-0689">Ribosomal protein</keyword>
<dbReference type="Pfam" id="PF00453">
    <property type="entry name" value="Ribosomal_L20"/>
    <property type="match status" value="1"/>
</dbReference>
<dbReference type="Gene3D" id="6.10.160.10">
    <property type="match status" value="1"/>
</dbReference>
<dbReference type="GO" id="GO:0019843">
    <property type="term" value="F:rRNA binding"/>
    <property type="evidence" value="ECO:0007669"/>
    <property type="project" value="UniProtKB-UniRule"/>
</dbReference>
<comment type="function">
    <text evidence="7 9">Binds directly to 23S ribosomal RNA and is necessary for the in vitro assembly process of the 50S ribosomal subunit. It is not involved in the protein synthesizing functions of that subunit.</text>
</comment>
<dbReference type="EMBL" id="KJ958481">
    <property type="protein sequence ID" value="AIR75535.1"/>
    <property type="molecule type" value="Genomic_DNA"/>
</dbReference>
<dbReference type="Gene3D" id="1.10.1900.20">
    <property type="entry name" value="Ribosomal protein L20"/>
    <property type="match status" value="1"/>
</dbReference>
<comment type="similarity">
    <text evidence="1 7 8">Belongs to the bacterial ribosomal protein bL20 family.</text>
</comment>
<dbReference type="CDD" id="cd07026">
    <property type="entry name" value="Ribosomal_L20"/>
    <property type="match status" value="1"/>
</dbReference>
<dbReference type="InterPro" id="IPR005813">
    <property type="entry name" value="Ribosomal_bL20"/>
</dbReference>
<dbReference type="InterPro" id="IPR049946">
    <property type="entry name" value="RIBOSOMAL_L20_CS"/>
</dbReference>
<dbReference type="NCBIfam" id="TIGR01032">
    <property type="entry name" value="rplT_bact"/>
    <property type="match status" value="1"/>
</dbReference>
<dbReference type="GO" id="GO:1990904">
    <property type="term" value="C:ribonucleoprotein complex"/>
    <property type="evidence" value="ECO:0007669"/>
    <property type="project" value="UniProtKB-KW"/>
</dbReference>
<dbReference type="GO" id="GO:0000027">
    <property type="term" value="P:ribosomal large subunit assembly"/>
    <property type="evidence" value="ECO:0007669"/>
    <property type="project" value="UniProtKB-UniRule"/>
</dbReference>
<sequence length="139" mass="16161">MVRVKRGNVARKRRKKILQLAKGYRGAHSRLFRIANQQVMKALRYSYVGRKQKKRFFRKLWITRINAASRYHNNLKVNSPRVSYSHLISSFKKNQINLNRKMLAQLAILDPSTFAILSEIATKSVSNTIVPKASTNRSF</sequence>
<organism evidence="10">
    <name type="scientific">Cyclotella sp. WC03_2</name>
    <dbReference type="NCBI Taxonomy" id="1549164"/>
    <lineage>
        <taxon>Eukaryota</taxon>
        <taxon>Sar</taxon>
        <taxon>Stramenopiles</taxon>
        <taxon>Ochrophyta</taxon>
        <taxon>Bacillariophyta</taxon>
        <taxon>Coscinodiscophyceae</taxon>
        <taxon>Thalassiosirophycidae</taxon>
        <taxon>Stephanodiscales</taxon>
        <taxon>Stephanodiscaceae</taxon>
        <taxon>Cyclotella</taxon>
    </lineage>
</organism>
<name>A0A089VMD9_9STRA</name>
<evidence type="ECO:0000256" key="7">
    <source>
        <dbReference type="HAMAP-Rule" id="MF_00382"/>
    </source>
</evidence>
<dbReference type="GO" id="GO:0006412">
    <property type="term" value="P:translation"/>
    <property type="evidence" value="ECO:0007669"/>
    <property type="project" value="InterPro"/>
</dbReference>
<reference evidence="10" key="2">
    <citation type="submission" date="2014-06" db="EMBL/GenBank/DDBJ databases">
        <authorList>
            <person name="Sabir J.S.M."/>
            <person name="Yu M."/>
            <person name="Ashworth M.P."/>
            <person name="Baeshen N.A."/>
            <person name="Baeshen M.N."/>
            <person name="Bahieldin A."/>
            <person name="Theriot E.C."/>
            <person name="Jansen R.K."/>
        </authorList>
    </citation>
    <scope>NUCLEOTIDE SEQUENCE</scope>
</reference>
<dbReference type="GO" id="GO:0005840">
    <property type="term" value="C:ribosome"/>
    <property type="evidence" value="ECO:0007669"/>
    <property type="project" value="UniProtKB-KW"/>
</dbReference>
<evidence type="ECO:0000256" key="9">
    <source>
        <dbReference type="RuleBase" id="RU004311"/>
    </source>
</evidence>
<dbReference type="HAMAP" id="MF_00382">
    <property type="entry name" value="Ribosomal_bL20"/>
    <property type="match status" value="1"/>
</dbReference>
<dbReference type="InterPro" id="IPR035566">
    <property type="entry name" value="Ribosomal_protein_bL20_C"/>
</dbReference>
<evidence type="ECO:0000256" key="2">
    <source>
        <dbReference type="ARBA" id="ARBA00022730"/>
    </source>
</evidence>
<dbReference type="PANTHER" id="PTHR10986">
    <property type="entry name" value="39S RIBOSOMAL PROTEIN L20"/>
    <property type="match status" value="1"/>
</dbReference>
<keyword evidence="10" id="KW-0934">Plastid</keyword>
<dbReference type="PRINTS" id="PR00062">
    <property type="entry name" value="RIBOSOMALL20"/>
</dbReference>
<dbReference type="FunFam" id="1.10.1900.20:FF:000001">
    <property type="entry name" value="50S ribosomal protein L20"/>
    <property type="match status" value="1"/>
</dbReference>
<evidence type="ECO:0000256" key="6">
    <source>
        <dbReference type="ARBA" id="ARBA00035295"/>
    </source>
</evidence>
<accession>A0A089VMD9</accession>
<dbReference type="GO" id="GO:0003735">
    <property type="term" value="F:structural constituent of ribosome"/>
    <property type="evidence" value="ECO:0007669"/>
    <property type="project" value="InterPro"/>
</dbReference>
<keyword evidence="2 7" id="KW-0699">rRNA-binding</keyword>
<evidence type="ECO:0000256" key="5">
    <source>
        <dbReference type="ARBA" id="ARBA00023274"/>
    </source>
</evidence>
<evidence type="ECO:0000256" key="1">
    <source>
        <dbReference type="ARBA" id="ARBA00007698"/>
    </source>
</evidence>
<evidence type="ECO:0000256" key="8">
    <source>
        <dbReference type="RuleBase" id="RU000561"/>
    </source>
</evidence>
<protein>
    <recommendedName>
        <fullName evidence="6 7">Large ribosomal subunit protein bL20c</fullName>
    </recommendedName>
</protein>
<proteinExistence type="inferred from homology"/>
<keyword evidence="3 7" id="KW-0694">RNA-binding</keyword>
<reference evidence="10" key="1">
    <citation type="journal article" date="2014" name="PLoS ONE">
        <title>Conserved gene order and expanded inverted repeats characterize plastid genomes of Thalassiosirales.</title>
        <authorList>
            <person name="Sabir J.S."/>
            <person name="Yu M."/>
            <person name="Ashworth M.P."/>
            <person name="Baeshen N.A."/>
            <person name="Baeshen M.N."/>
            <person name="Bahieldin A."/>
            <person name="Theriot E.C."/>
            <person name="Jansen R.K."/>
        </authorList>
    </citation>
    <scope>NUCLEOTIDE SEQUENCE</scope>
</reference>
<dbReference type="SUPFAM" id="SSF74731">
    <property type="entry name" value="Ribosomal protein L20"/>
    <property type="match status" value="1"/>
</dbReference>
<dbReference type="AlphaFoldDB" id="A0A089VMD9"/>
<geneLocation type="chloroplast" evidence="10"/>
<evidence type="ECO:0000256" key="3">
    <source>
        <dbReference type="ARBA" id="ARBA00022884"/>
    </source>
</evidence>
<comment type="subcellular location">
    <subcellularLocation>
        <location evidence="7">Plastid</location>
        <location evidence="7">Chloroplast</location>
    </subcellularLocation>
</comment>
<keyword evidence="5 7" id="KW-0687">Ribonucleoprotein</keyword>
<gene>
    <name evidence="7 10" type="primary">rpl20</name>
</gene>